<organism evidence="10 11">
    <name type="scientific">Amycolatopsis iheyensis</name>
    <dbReference type="NCBI Taxonomy" id="2945988"/>
    <lineage>
        <taxon>Bacteria</taxon>
        <taxon>Bacillati</taxon>
        <taxon>Actinomycetota</taxon>
        <taxon>Actinomycetes</taxon>
        <taxon>Pseudonocardiales</taxon>
        <taxon>Pseudonocardiaceae</taxon>
        <taxon>Amycolatopsis</taxon>
    </lineage>
</organism>
<dbReference type="Proteomes" id="UP001144096">
    <property type="component" value="Unassembled WGS sequence"/>
</dbReference>
<evidence type="ECO:0000256" key="2">
    <source>
        <dbReference type="ARBA" id="ARBA00010617"/>
    </source>
</evidence>
<dbReference type="GO" id="GO:0016705">
    <property type="term" value="F:oxidoreductase activity, acting on paired donors, with incorporation or reduction of molecular oxygen"/>
    <property type="evidence" value="ECO:0007669"/>
    <property type="project" value="InterPro"/>
</dbReference>
<dbReference type="PANTHER" id="PTHR46696">
    <property type="entry name" value="P450, PUTATIVE (EUROFUNG)-RELATED"/>
    <property type="match status" value="1"/>
</dbReference>
<dbReference type="InterPro" id="IPR036396">
    <property type="entry name" value="Cyt_P450_sf"/>
</dbReference>
<dbReference type="PROSITE" id="PS00086">
    <property type="entry name" value="CYTOCHROME_P450"/>
    <property type="match status" value="1"/>
</dbReference>
<dbReference type="Pfam" id="PF00067">
    <property type="entry name" value="p450"/>
    <property type="match status" value="1"/>
</dbReference>
<reference evidence="10" key="1">
    <citation type="submission" date="2022-06" db="EMBL/GenBank/DDBJ databases">
        <title>Amycolatopsis iheyaensis sp. nov., a new species of the genus Amycolatopsis isolated from soil in Iheya island, Japan.</title>
        <authorList>
            <person name="Ngamcharungchit C."/>
            <person name="Kanto H."/>
            <person name="Take A."/>
            <person name="Intra B."/>
            <person name="Matsumoto A."/>
            <person name="Panbangred W."/>
            <person name="Inahashi Y."/>
        </authorList>
    </citation>
    <scope>NUCLEOTIDE SEQUENCE</scope>
    <source>
        <strain evidence="10">OK19-0408</strain>
    </source>
</reference>
<proteinExistence type="inferred from homology"/>
<keyword evidence="4 9" id="KW-0479">Metal-binding</keyword>
<dbReference type="EMBL" id="JAMXQV010000011">
    <property type="protein sequence ID" value="MCR6485524.1"/>
    <property type="molecule type" value="Genomic_DNA"/>
</dbReference>
<dbReference type="PRINTS" id="PR00385">
    <property type="entry name" value="P450"/>
</dbReference>
<dbReference type="PRINTS" id="PR00359">
    <property type="entry name" value="BP450"/>
</dbReference>
<keyword evidence="6 9" id="KW-0408">Iron</keyword>
<dbReference type="InterPro" id="IPR002397">
    <property type="entry name" value="Cyt_P450_B"/>
</dbReference>
<sequence length="381" mass="41909">MIELDSAFFADPFRHYRAWSEHGSVHRVRFPGGKAGWVVTGYAEARAALAEPRLRKSGANARWAGVEATASTHMLDADPPDHTRLRKLVNQAFTPRAVEALRPRVEEITAELLDDLAGHAEADLLERFAVPLPVTVIGELLGVAAEERAEFRRRTAGFGSGSAEPAQIHHLKAFLVELVRRKRAHPAGDMLSDLVRARDEQEQLSERELVATAFLLLFAGYETTVNLIGNGMYALLRNPDQLDALRADLSLVPAAVEELLRFDGPVGFATLRYAGEPLELGGVRIEAGEFVHVALGAANRDPARFPDADRLDVGRRPAGHVAFGHGIHHCVGAPLARLEAQIAFSRLLTRFPRMRLAEADLAWHEGIRFRGLTTLPVRPNE</sequence>
<dbReference type="GO" id="GO:0020037">
    <property type="term" value="F:heme binding"/>
    <property type="evidence" value="ECO:0007669"/>
    <property type="project" value="InterPro"/>
</dbReference>
<evidence type="ECO:0000313" key="11">
    <source>
        <dbReference type="Proteomes" id="UP001144096"/>
    </source>
</evidence>
<evidence type="ECO:0000256" key="5">
    <source>
        <dbReference type="ARBA" id="ARBA00023002"/>
    </source>
</evidence>
<keyword evidence="3 9" id="KW-0349">Heme</keyword>
<gene>
    <name evidence="10" type="ORF">M8542_22095</name>
</gene>
<protein>
    <submittedName>
        <fullName evidence="10">Cytochrome P450</fullName>
    </submittedName>
</protein>
<evidence type="ECO:0000313" key="10">
    <source>
        <dbReference type="EMBL" id="MCR6485524.1"/>
    </source>
</evidence>
<comment type="caution">
    <text evidence="10">The sequence shown here is derived from an EMBL/GenBank/DDBJ whole genome shotgun (WGS) entry which is preliminary data.</text>
</comment>
<accession>A0A9X2NF30</accession>
<dbReference type="Gene3D" id="1.10.630.10">
    <property type="entry name" value="Cytochrome P450"/>
    <property type="match status" value="1"/>
</dbReference>
<evidence type="ECO:0000256" key="1">
    <source>
        <dbReference type="ARBA" id="ARBA00004660"/>
    </source>
</evidence>
<comment type="pathway">
    <text evidence="1">Antibiotic biosynthesis; vancomycin biosynthesis.</text>
</comment>
<dbReference type="InterPro" id="IPR017972">
    <property type="entry name" value="Cyt_P450_CS"/>
</dbReference>
<dbReference type="AlphaFoldDB" id="A0A9X2NF30"/>
<evidence type="ECO:0000256" key="3">
    <source>
        <dbReference type="ARBA" id="ARBA00022617"/>
    </source>
</evidence>
<dbReference type="PANTHER" id="PTHR46696:SF1">
    <property type="entry name" value="CYTOCHROME P450 YJIB-RELATED"/>
    <property type="match status" value="1"/>
</dbReference>
<evidence type="ECO:0000256" key="9">
    <source>
        <dbReference type="RuleBase" id="RU000461"/>
    </source>
</evidence>
<evidence type="ECO:0000256" key="8">
    <source>
        <dbReference type="ARBA" id="ARBA00055433"/>
    </source>
</evidence>
<comment type="function">
    <text evidence="8">Involved in the coupling of aromatic side chains of the heptapeptide of vancomycin.</text>
</comment>
<evidence type="ECO:0000256" key="4">
    <source>
        <dbReference type="ARBA" id="ARBA00022723"/>
    </source>
</evidence>
<evidence type="ECO:0000256" key="6">
    <source>
        <dbReference type="ARBA" id="ARBA00023004"/>
    </source>
</evidence>
<dbReference type="CDD" id="cd11029">
    <property type="entry name" value="CYP107-like"/>
    <property type="match status" value="1"/>
</dbReference>
<dbReference type="InterPro" id="IPR001128">
    <property type="entry name" value="Cyt_P450"/>
</dbReference>
<dbReference type="FunFam" id="1.10.630.10:FF:000018">
    <property type="entry name" value="Cytochrome P450 monooxygenase"/>
    <property type="match status" value="1"/>
</dbReference>
<evidence type="ECO:0000256" key="7">
    <source>
        <dbReference type="ARBA" id="ARBA00023033"/>
    </source>
</evidence>
<keyword evidence="7 9" id="KW-0503">Monooxygenase</keyword>
<dbReference type="SUPFAM" id="SSF48264">
    <property type="entry name" value="Cytochrome P450"/>
    <property type="match status" value="1"/>
</dbReference>
<dbReference type="GO" id="GO:0005506">
    <property type="term" value="F:iron ion binding"/>
    <property type="evidence" value="ECO:0007669"/>
    <property type="project" value="InterPro"/>
</dbReference>
<dbReference type="RefSeq" id="WP_257922109.1">
    <property type="nucleotide sequence ID" value="NZ_JAMXQV010000011.1"/>
</dbReference>
<comment type="similarity">
    <text evidence="2 9">Belongs to the cytochrome P450 family.</text>
</comment>
<keyword evidence="5 9" id="KW-0560">Oxidoreductase</keyword>
<name>A0A9X2NF30_9PSEU</name>
<dbReference type="GO" id="GO:0004497">
    <property type="term" value="F:monooxygenase activity"/>
    <property type="evidence" value="ECO:0007669"/>
    <property type="project" value="UniProtKB-KW"/>
</dbReference>
<keyword evidence="11" id="KW-1185">Reference proteome</keyword>